<protein>
    <submittedName>
        <fullName evidence="3">DNA processing protein</fullName>
    </submittedName>
</protein>
<dbReference type="InterPro" id="IPR057666">
    <property type="entry name" value="DrpA_SLOG"/>
</dbReference>
<comment type="similarity">
    <text evidence="1">Belongs to the DprA/Smf family.</text>
</comment>
<dbReference type="STRING" id="79604.AAY81_05450"/>
<dbReference type="Gene3D" id="3.40.50.450">
    <property type="match status" value="1"/>
</dbReference>
<dbReference type="EMBL" id="FOEC01000011">
    <property type="protein sequence ID" value="SEO90710.1"/>
    <property type="molecule type" value="Genomic_DNA"/>
</dbReference>
<gene>
    <name evidence="3" type="ORF">SAMN02910314_01567</name>
</gene>
<accession>A0A1H8TI02</accession>
<dbReference type="Proteomes" id="UP000182975">
    <property type="component" value="Unassembled WGS sequence"/>
</dbReference>
<evidence type="ECO:0000259" key="2">
    <source>
        <dbReference type="Pfam" id="PF02481"/>
    </source>
</evidence>
<dbReference type="PANTHER" id="PTHR43022:SF1">
    <property type="entry name" value="PROTEIN SMF"/>
    <property type="match status" value="1"/>
</dbReference>
<reference evidence="4" key="1">
    <citation type="submission" date="2016-10" db="EMBL/GenBank/DDBJ databases">
        <authorList>
            <person name="Varghese N."/>
        </authorList>
    </citation>
    <scope>NUCLEOTIDE SEQUENCE [LARGE SCALE GENOMIC DNA]</scope>
    <source>
        <strain evidence="4">DSM 21843</strain>
    </source>
</reference>
<dbReference type="AlphaFoldDB" id="A0A1H8TI02"/>
<dbReference type="PANTHER" id="PTHR43022">
    <property type="entry name" value="PROTEIN SMF"/>
    <property type="match status" value="1"/>
</dbReference>
<evidence type="ECO:0000313" key="3">
    <source>
        <dbReference type="EMBL" id="SEO90710.1"/>
    </source>
</evidence>
<dbReference type="SUPFAM" id="SSF102405">
    <property type="entry name" value="MCP/YpsA-like"/>
    <property type="match status" value="1"/>
</dbReference>
<evidence type="ECO:0000313" key="4">
    <source>
        <dbReference type="Proteomes" id="UP000182975"/>
    </source>
</evidence>
<dbReference type="RefSeq" id="WP_240480554.1">
    <property type="nucleotide sequence ID" value="NZ_CP011402.1"/>
</dbReference>
<dbReference type="InterPro" id="IPR003488">
    <property type="entry name" value="DprA"/>
</dbReference>
<proteinExistence type="inferred from homology"/>
<sequence length="331" mass="35377">MTSAFEIPTEAQAKLDQKRMGFRGYSGPKLKGERVVLRASEADFPAQLRAIPHPPNELYVIGNPAALQEGLAIVGARKATPYGLACVDEFGGMAARVGISIISGGARGCDSRAHEAALREGAPTVAFLGGGCDQVYPANNYGLFQRIVDAGGAIVSEQPWEFPAVPYAFRLRNRLIAGLARATLIVEAGLPSGTFSTADEALQANRDVLVVPGAITSPTSAGSNRLLYQGATPVVDRESFEDYLLSTFGMLSFSHVEPSKKHSKGKADPVLRALLAEPMRMDRLIRVMGEAGTVSGDARVRVQKRVAELERDGVIARYPDGRYGPKRIGVL</sequence>
<dbReference type="GO" id="GO:0009294">
    <property type="term" value="P:DNA-mediated transformation"/>
    <property type="evidence" value="ECO:0007669"/>
    <property type="project" value="InterPro"/>
</dbReference>
<keyword evidence="4" id="KW-1185">Reference proteome</keyword>
<dbReference type="Pfam" id="PF02481">
    <property type="entry name" value="DNA_processg_A"/>
    <property type="match status" value="1"/>
</dbReference>
<name>A0A1H8TI02_9ACTN</name>
<dbReference type="NCBIfam" id="TIGR00732">
    <property type="entry name" value="dprA"/>
    <property type="match status" value="1"/>
</dbReference>
<feature type="domain" description="Smf/DprA SLOG" evidence="2">
    <location>
        <begin position="38"/>
        <end position="238"/>
    </location>
</feature>
<evidence type="ECO:0000256" key="1">
    <source>
        <dbReference type="ARBA" id="ARBA00006525"/>
    </source>
</evidence>
<organism evidence="3 4">
    <name type="scientific">Denitrobacterium detoxificans</name>
    <dbReference type="NCBI Taxonomy" id="79604"/>
    <lineage>
        <taxon>Bacteria</taxon>
        <taxon>Bacillati</taxon>
        <taxon>Actinomycetota</taxon>
        <taxon>Coriobacteriia</taxon>
        <taxon>Eggerthellales</taxon>
        <taxon>Eggerthellaceae</taxon>
        <taxon>Denitrobacterium</taxon>
    </lineage>
</organism>